<accession>A0AAD9YA73</accession>
<sequence length="196" mass="20977">MVSMRPVSTDPIKDSDASIIVSICARATPTLPHPRLSATLAAAAAHTNTFFHTDLGPPSSIVQLLRLAAASSIVVHPIGVTAQLPERSETCNDALSSLLLLALAYLTFIAGCRFLVFAQYLPRVAANTSPRWLTVWLPMATCISDTPNHSPLATYLTRNFSVKTPAPPVSLNARIRSFQPLSGASEGRICAQLDLM</sequence>
<dbReference type="Proteomes" id="UP001281614">
    <property type="component" value="Unassembled WGS sequence"/>
</dbReference>
<name>A0AAD9YA73_COLKA</name>
<gene>
    <name evidence="2" type="ORF">CKAH01_06803</name>
</gene>
<proteinExistence type="predicted"/>
<keyword evidence="1" id="KW-0812">Transmembrane</keyword>
<keyword evidence="1" id="KW-0472">Membrane</keyword>
<reference evidence="2" key="1">
    <citation type="submission" date="2023-02" db="EMBL/GenBank/DDBJ databases">
        <title>Colletotrichum kahawae CIFC_Que2 genome sequencing and assembly.</title>
        <authorList>
            <person name="Baroncelli R."/>
        </authorList>
    </citation>
    <scope>NUCLEOTIDE SEQUENCE</scope>
    <source>
        <strain evidence="2">CIFC_Que2</strain>
    </source>
</reference>
<evidence type="ECO:0000313" key="3">
    <source>
        <dbReference type="Proteomes" id="UP001281614"/>
    </source>
</evidence>
<feature type="transmembrane region" description="Helical" evidence="1">
    <location>
        <begin position="94"/>
        <end position="116"/>
    </location>
</feature>
<dbReference type="EMBL" id="VYYT01000311">
    <property type="protein sequence ID" value="KAK2744546.1"/>
    <property type="molecule type" value="Genomic_DNA"/>
</dbReference>
<evidence type="ECO:0000313" key="2">
    <source>
        <dbReference type="EMBL" id="KAK2744546.1"/>
    </source>
</evidence>
<keyword evidence="1" id="KW-1133">Transmembrane helix</keyword>
<keyword evidence="3" id="KW-1185">Reference proteome</keyword>
<dbReference type="AlphaFoldDB" id="A0AAD9YA73"/>
<protein>
    <submittedName>
        <fullName evidence="2">Uncharacterized protein</fullName>
    </submittedName>
</protein>
<comment type="caution">
    <text evidence="2">The sequence shown here is derived from an EMBL/GenBank/DDBJ whole genome shotgun (WGS) entry which is preliminary data.</text>
</comment>
<organism evidence="2 3">
    <name type="scientific">Colletotrichum kahawae</name>
    <name type="common">Coffee berry disease fungus</name>
    <dbReference type="NCBI Taxonomy" id="34407"/>
    <lineage>
        <taxon>Eukaryota</taxon>
        <taxon>Fungi</taxon>
        <taxon>Dikarya</taxon>
        <taxon>Ascomycota</taxon>
        <taxon>Pezizomycotina</taxon>
        <taxon>Sordariomycetes</taxon>
        <taxon>Hypocreomycetidae</taxon>
        <taxon>Glomerellales</taxon>
        <taxon>Glomerellaceae</taxon>
        <taxon>Colletotrichum</taxon>
        <taxon>Colletotrichum gloeosporioides species complex</taxon>
    </lineage>
</organism>
<evidence type="ECO:0000256" key="1">
    <source>
        <dbReference type="SAM" id="Phobius"/>
    </source>
</evidence>